<dbReference type="InterPro" id="IPR036396">
    <property type="entry name" value="Cyt_P450_sf"/>
</dbReference>
<organism evidence="2 3">
    <name type="scientific">Quillaja saponaria</name>
    <name type="common">Soap bark tree</name>
    <dbReference type="NCBI Taxonomy" id="32244"/>
    <lineage>
        <taxon>Eukaryota</taxon>
        <taxon>Viridiplantae</taxon>
        <taxon>Streptophyta</taxon>
        <taxon>Embryophyta</taxon>
        <taxon>Tracheophyta</taxon>
        <taxon>Spermatophyta</taxon>
        <taxon>Magnoliopsida</taxon>
        <taxon>eudicotyledons</taxon>
        <taxon>Gunneridae</taxon>
        <taxon>Pentapetalae</taxon>
        <taxon>rosids</taxon>
        <taxon>fabids</taxon>
        <taxon>Fabales</taxon>
        <taxon>Quillajaceae</taxon>
        <taxon>Quillaja</taxon>
    </lineage>
</organism>
<evidence type="ECO:0000256" key="1">
    <source>
        <dbReference type="SAM" id="SignalP"/>
    </source>
</evidence>
<dbReference type="PANTHER" id="PTHR24299:SF14">
    <property type="entry name" value="OS10G0514300 PROTEIN"/>
    <property type="match status" value="1"/>
</dbReference>
<dbReference type="InterPro" id="IPR002401">
    <property type="entry name" value="Cyt_P450_E_grp-I"/>
</dbReference>
<dbReference type="PRINTS" id="PR00463">
    <property type="entry name" value="EP450I"/>
</dbReference>
<dbReference type="GO" id="GO:0004497">
    <property type="term" value="F:monooxygenase activity"/>
    <property type="evidence" value="ECO:0007669"/>
    <property type="project" value="InterPro"/>
</dbReference>
<evidence type="ECO:0000313" key="2">
    <source>
        <dbReference type="EMBL" id="KAJ7982609.1"/>
    </source>
</evidence>
<dbReference type="AlphaFoldDB" id="A0AAD7QJE4"/>
<keyword evidence="3" id="KW-1185">Reference proteome</keyword>
<dbReference type="Gene3D" id="1.10.630.10">
    <property type="entry name" value="Cytochrome P450"/>
    <property type="match status" value="1"/>
</dbReference>
<dbReference type="SUPFAM" id="SSF48264">
    <property type="entry name" value="Cytochrome P450"/>
    <property type="match status" value="1"/>
</dbReference>
<feature type="signal peptide" evidence="1">
    <location>
        <begin position="1"/>
        <end position="20"/>
    </location>
</feature>
<proteinExistence type="predicted"/>
<dbReference type="GO" id="GO:0020037">
    <property type="term" value="F:heme binding"/>
    <property type="evidence" value="ECO:0007669"/>
    <property type="project" value="InterPro"/>
</dbReference>
<accession>A0AAD7QJE4</accession>
<dbReference type="InterPro" id="IPR001128">
    <property type="entry name" value="Cyt_P450"/>
</dbReference>
<dbReference type="EMBL" id="JARAOO010000001">
    <property type="protein sequence ID" value="KAJ7982609.1"/>
    <property type="molecule type" value="Genomic_DNA"/>
</dbReference>
<dbReference type="GO" id="GO:0005506">
    <property type="term" value="F:iron ion binding"/>
    <property type="evidence" value="ECO:0007669"/>
    <property type="project" value="InterPro"/>
</dbReference>
<dbReference type="KEGG" id="qsa:O6P43_001712"/>
<reference evidence="2 3" key="1">
    <citation type="journal article" date="2023" name="Science">
        <title>Elucidation of the pathway for biosynthesis of saponin adjuvants from the soapbark tree.</title>
        <authorList>
            <person name="Reed J."/>
            <person name="Orme A."/>
            <person name="El-Demerdash A."/>
            <person name="Owen C."/>
            <person name="Martin L.B.B."/>
            <person name="Misra R.C."/>
            <person name="Kikuchi S."/>
            <person name="Rejzek M."/>
            <person name="Martin A.C."/>
            <person name="Harkess A."/>
            <person name="Leebens-Mack J."/>
            <person name="Louveau T."/>
            <person name="Stephenson M.J."/>
            <person name="Osbourn A."/>
        </authorList>
    </citation>
    <scope>NUCLEOTIDE SEQUENCE [LARGE SCALE GENOMIC DNA]</scope>
    <source>
        <strain evidence="2">S10</strain>
    </source>
</reference>
<comment type="caution">
    <text evidence="2">The sequence shown here is derived from an EMBL/GenBank/DDBJ whole genome shotgun (WGS) entry which is preliminary data.</text>
</comment>
<name>A0AAD7QJE4_QUISA</name>
<feature type="chain" id="PRO_5041995913" evidence="1">
    <location>
        <begin position="21"/>
        <end position="211"/>
    </location>
</feature>
<dbReference type="PANTHER" id="PTHR24299">
    <property type="entry name" value="CYTOCHROME P450 FAMILY 1"/>
    <property type="match status" value="1"/>
</dbReference>
<sequence length="211" mass="23832">MESVWFIVIVSLCLAVSLKAILNLLSPSHPLPPGPFNLPIISSLVWLRKSETEIEHILRKLHAKHGPIVALRIGSHPSVFIADRNLAHHALIQNGAVFSDRPKAHATTKIFNSNQHNINSASYGPTWRLFRRNLTSEILHPLRVKSYSLARKWVLEILLLRLESESELGKSIRVSTISSTPCSVCWYSCVLAINLMRNKSKRSKWLSDVFC</sequence>
<keyword evidence="1" id="KW-0732">Signal</keyword>
<dbReference type="GO" id="GO:0016705">
    <property type="term" value="F:oxidoreductase activity, acting on paired donors, with incorporation or reduction of molecular oxygen"/>
    <property type="evidence" value="ECO:0007669"/>
    <property type="project" value="InterPro"/>
</dbReference>
<dbReference type="Pfam" id="PF00067">
    <property type="entry name" value="p450"/>
    <property type="match status" value="1"/>
</dbReference>
<gene>
    <name evidence="2" type="ORF">O6P43_001712</name>
</gene>
<dbReference type="Proteomes" id="UP001163823">
    <property type="component" value="Chromosome 1"/>
</dbReference>
<protein>
    <submittedName>
        <fullName evidence="2">Cytochrome P450</fullName>
    </submittedName>
</protein>
<evidence type="ECO:0000313" key="3">
    <source>
        <dbReference type="Proteomes" id="UP001163823"/>
    </source>
</evidence>